<evidence type="ECO:0000313" key="2">
    <source>
        <dbReference type="Proteomes" id="UP000077752"/>
    </source>
</evidence>
<dbReference type="Proteomes" id="UP000077752">
    <property type="component" value="Unassembled WGS sequence"/>
</dbReference>
<proteinExistence type="predicted"/>
<name>A0A177SCH5_PSEPU</name>
<organism evidence="1 2">
    <name type="scientific">Pseudomonas putida</name>
    <name type="common">Arthrobacter siderocapsulatus</name>
    <dbReference type="NCBI Taxonomy" id="303"/>
    <lineage>
        <taxon>Bacteria</taxon>
        <taxon>Pseudomonadati</taxon>
        <taxon>Pseudomonadota</taxon>
        <taxon>Gammaproteobacteria</taxon>
        <taxon>Pseudomonadales</taxon>
        <taxon>Pseudomonadaceae</taxon>
        <taxon>Pseudomonas</taxon>
    </lineage>
</organism>
<accession>A0A177SCH5</accession>
<dbReference type="AlphaFoldDB" id="A0A177SCH5"/>
<reference evidence="1 2" key="1">
    <citation type="submission" date="2016-03" db="EMBL/GenBank/DDBJ databases">
        <title>Draft Genome Assembly of Pseudomonas putida strain CBF10-2.</title>
        <authorList>
            <person name="Iyer R.S."/>
            <person name="Damania A."/>
        </authorList>
    </citation>
    <scope>NUCLEOTIDE SEQUENCE [LARGE SCALE GENOMIC DNA]</scope>
    <source>
        <strain evidence="1 2">CBF10-2</strain>
    </source>
</reference>
<evidence type="ECO:0000313" key="1">
    <source>
        <dbReference type="EMBL" id="OAI86304.1"/>
    </source>
</evidence>
<protein>
    <submittedName>
        <fullName evidence="1">Uncharacterized protein</fullName>
    </submittedName>
</protein>
<comment type="caution">
    <text evidence="1">The sequence shown here is derived from an EMBL/GenBank/DDBJ whole genome shotgun (WGS) entry which is preliminary data.</text>
</comment>
<gene>
    <name evidence="1" type="ORF">AYO28_01045</name>
</gene>
<dbReference type="RefSeq" id="WP_064304150.1">
    <property type="nucleotide sequence ID" value="NZ_LUCV01000040.1"/>
</dbReference>
<sequence>MTYITRICYNESNWQHPTGSATEARTTYYSRHRYGHEEWLFRFEWQIGGWQYGFLQGVNKGRKTRLKSGERAGEVVLFTITPRGRRYVARIRHIEFLDEAQSNAALEIYKRNGWFKQMLKEIDKVEGVKESLGNTNWARYMLNVRFRPEDVEWFPEDTLATSSDPVLHWNRYQLIAPDQDYVVPETGVKRPVRIGVSVPPQQRNYFRNGSEGRECSPEHDMIRSALCQELEREYPDAKIVCEENYVDVTVVTASERILFEVKSDLSTRRVLRLAIGQLLEYAWYWEPHADRNTRLVAVGRTSLDAADSSYLDFLSKTLGLPLSYRQVKLPSEA</sequence>
<dbReference type="EMBL" id="LUCV01000040">
    <property type="protein sequence ID" value="OAI86304.1"/>
    <property type="molecule type" value="Genomic_DNA"/>
</dbReference>